<proteinExistence type="predicted"/>
<dbReference type="GO" id="GO:0004814">
    <property type="term" value="F:arginine-tRNA ligase activity"/>
    <property type="evidence" value="ECO:0007669"/>
    <property type="project" value="InterPro"/>
</dbReference>
<keyword evidence="3" id="KW-0067">ATP-binding</keyword>
<feature type="domain" description="DALR anticodon binding" evidence="4">
    <location>
        <begin position="113"/>
        <end position="227"/>
    </location>
</feature>
<dbReference type="GO" id="GO:0005524">
    <property type="term" value="F:ATP binding"/>
    <property type="evidence" value="ECO:0007669"/>
    <property type="project" value="UniProtKB-KW"/>
</dbReference>
<evidence type="ECO:0000256" key="1">
    <source>
        <dbReference type="ARBA" id="ARBA00022598"/>
    </source>
</evidence>
<dbReference type="SMART" id="SM00836">
    <property type="entry name" value="DALR_1"/>
    <property type="match status" value="1"/>
</dbReference>
<dbReference type="InterPro" id="IPR008909">
    <property type="entry name" value="DALR_anticod-bd"/>
</dbReference>
<evidence type="ECO:0000259" key="4">
    <source>
        <dbReference type="SMART" id="SM00836"/>
    </source>
</evidence>
<name>A0A9W6PVN4_9ACTN</name>
<dbReference type="InterPro" id="IPR009080">
    <property type="entry name" value="tRNAsynth_Ia_anticodon-bd"/>
</dbReference>
<dbReference type="Proteomes" id="UP001165124">
    <property type="component" value="Unassembled WGS sequence"/>
</dbReference>
<reference evidence="5" key="1">
    <citation type="submission" date="2023-02" db="EMBL/GenBank/DDBJ databases">
        <title>Actinomadura rubrobrunea NBRC 14622.</title>
        <authorList>
            <person name="Ichikawa N."/>
            <person name="Sato H."/>
            <person name="Tonouchi N."/>
        </authorList>
    </citation>
    <scope>NUCLEOTIDE SEQUENCE</scope>
    <source>
        <strain evidence="5">NBRC 14622</strain>
    </source>
</reference>
<keyword evidence="6" id="KW-1185">Reference proteome</keyword>
<evidence type="ECO:0000313" key="6">
    <source>
        <dbReference type="Proteomes" id="UP001165124"/>
    </source>
</evidence>
<evidence type="ECO:0000256" key="3">
    <source>
        <dbReference type="ARBA" id="ARBA00022840"/>
    </source>
</evidence>
<dbReference type="EMBL" id="BSRZ01000003">
    <property type="protein sequence ID" value="GLW63642.1"/>
    <property type="molecule type" value="Genomic_DNA"/>
</dbReference>
<evidence type="ECO:0000256" key="2">
    <source>
        <dbReference type="ARBA" id="ARBA00022741"/>
    </source>
</evidence>
<dbReference type="RefSeq" id="WP_083951059.1">
    <property type="nucleotide sequence ID" value="NZ_BSRZ01000003.1"/>
</dbReference>
<organism evidence="5 6">
    <name type="scientific">Actinomadura rubrobrunea</name>
    <dbReference type="NCBI Taxonomy" id="115335"/>
    <lineage>
        <taxon>Bacteria</taxon>
        <taxon>Bacillati</taxon>
        <taxon>Actinomycetota</taxon>
        <taxon>Actinomycetes</taxon>
        <taxon>Streptosporangiales</taxon>
        <taxon>Thermomonosporaceae</taxon>
        <taxon>Actinomadura</taxon>
    </lineage>
</organism>
<dbReference type="SUPFAM" id="SSF47323">
    <property type="entry name" value="Anticodon-binding domain of a subclass of class I aminoacyl-tRNA synthetases"/>
    <property type="match status" value="1"/>
</dbReference>
<dbReference type="Pfam" id="PF05746">
    <property type="entry name" value="DALR_1"/>
    <property type="match status" value="1"/>
</dbReference>
<dbReference type="Gene3D" id="1.10.730.10">
    <property type="entry name" value="Isoleucyl-tRNA Synthetase, Domain 1"/>
    <property type="match status" value="1"/>
</dbReference>
<evidence type="ECO:0000313" key="5">
    <source>
        <dbReference type="EMBL" id="GLW63642.1"/>
    </source>
</evidence>
<protein>
    <recommendedName>
        <fullName evidence="4">DALR anticodon binding domain-containing protein</fullName>
    </recommendedName>
</protein>
<gene>
    <name evidence="5" type="ORF">Arub01_18860</name>
</gene>
<dbReference type="GO" id="GO:0006420">
    <property type="term" value="P:arginyl-tRNA aminoacylation"/>
    <property type="evidence" value="ECO:0007669"/>
    <property type="project" value="InterPro"/>
</dbReference>
<dbReference type="AlphaFoldDB" id="A0A9W6PVN4"/>
<keyword evidence="1" id="KW-0436">Ligase</keyword>
<accession>A0A9W6PVN4</accession>
<keyword evidence="2" id="KW-0547">Nucleotide-binding</keyword>
<sequence>MTPADVCAALAAAAGADPGEVALRCVGPGRYASPVALRKGIPARVVAERLKDAPGIAEIGVDRGFVTVRVARPEALLTSIVEEGPRYGAAPPVGGGAPWPEWPRTFDNPGFCVRYAYARAAAVRRQAKDLGVDPGEPVGLDAEEELALIGVLAELPARARQGSRPLKRYLERLAGAYHDVHERCPALPKGEEKPGAVHAARVTLAEAARIALGNGLNVIGETPRERI</sequence>
<comment type="caution">
    <text evidence="5">The sequence shown here is derived from an EMBL/GenBank/DDBJ whole genome shotgun (WGS) entry which is preliminary data.</text>
</comment>